<sequence length="510" mass="59881">MNKDSLFYGLFFGAIPFFIIVSKWRIDSLKFQKKESLYKKQLQCYTEIEEKKNEQKQKHLKNDAEQGDTIEYNLINILVKDHRLRVRKICITGGPCAGKTTGLNYLAEKLKERGFSVYIVPEAATTLFMGGGMLDLDNYSAEDKMTFQMNLLNLQMKLEHCFYVLAMLCPPNKTPVLLCDRGLMDGKAYMDQNEWYEMIGKYNLEEVKLRDERYDAVVHMVTAADSTDCYSTLNNKARHETQQQALEMDHKTQSAWSGHPNLIKIDNHSVKSFNDKLDWLLREALKILGHPIPQKEIGKTRQFYLEKDMKFEDIRDEHQIIEIKKTYLIPQYENCSLVLLQRIHEGRQQLYIKEKLFENDTMVKANMIKLDKNDFELFKKIKDPNYMEISIKKVCFTYEGQYIVVNEYVGSCQVIKIKNCKENQQIKFPPYVDQKGMEESNEKITARLFAKKYKNEPNLQLRSNSDKYKFRKLSFTDDINEQAIKQDLEGFHLDQKVADKNTQVPQPKQN</sequence>
<dbReference type="GO" id="GO:0035091">
    <property type="term" value="F:phosphatidylinositol binding"/>
    <property type="evidence" value="ECO:0007669"/>
    <property type="project" value="TreeGrafter"/>
</dbReference>
<dbReference type="InterPro" id="IPR053227">
    <property type="entry name" value="TRPL-trafficking_regulator"/>
</dbReference>
<organism evidence="3 4">
    <name type="scientific">Paramecium octaurelia</name>
    <dbReference type="NCBI Taxonomy" id="43137"/>
    <lineage>
        <taxon>Eukaryota</taxon>
        <taxon>Sar</taxon>
        <taxon>Alveolata</taxon>
        <taxon>Ciliophora</taxon>
        <taxon>Intramacronucleata</taxon>
        <taxon>Oligohymenophorea</taxon>
        <taxon>Peniculida</taxon>
        <taxon>Parameciidae</taxon>
        <taxon>Paramecium</taxon>
    </lineage>
</organism>
<dbReference type="OrthoDB" id="6375174at2759"/>
<reference evidence="3" key="1">
    <citation type="submission" date="2021-01" db="EMBL/GenBank/DDBJ databases">
        <authorList>
            <consortium name="Genoscope - CEA"/>
            <person name="William W."/>
        </authorList>
    </citation>
    <scope>NUCLEOTIDE SEQUENCE</scope>
</reference>
<protein>
    <recommendedName>
        <fullName evidence="2">NadR/Ttd14 AAA domain-containing protein</fullName>
    </recommendedName>
</protein>
<comment type="caution">
    <text evidence="3">The sequence shown here is derived from an EMBL/GenBank/DDBJ whole genome shotgun (WGS) entry which is preliminary data.</text>
</comment>
<feature type="domain" description="NadR/Ttd14 AAA" evidence="2">
    <location>
        <begin position="88"/>
        <end position="265"/>
    </location>
</feature>
<dbReference type="OMA" id="MAIEDNF"/>
<evidence type="ECO:0000256" key="1">
    <source>
        <dbReference type="SAM" id="Phobius"/>
    </source>
</evidence>
<gene>
    <name evidence="3" type="ORF">POCTA_138.1.T0430214</name>
</gene>
<keyword evidence="1" id="KW-0812">Transmembrane</keyword>
<dbReference type="Pfam" id="PF13521">
    <property type="entry name" value="AAA_28"/>
    <property type="match status" value="1"/>
</dbReference>
<evidence type="ECO:0000259" key="2">
    <source>
        <dbReference type="Pfam" id="PF13521"/>
    </source>
</evidence>
<keyword evidence="1" id="KW-1133">Transmembrane helix</keyword>
<name>A0A8S1UH43_PAROT</name>
<dbReference type="GO" id="GO:0070300">
    <property type="term" value="F:phosphatidic acid binding"/>
    <property type="evidence" value="ECO:0007669"/>
    <property type="project" value="TreeGrafter"/>
</dbReference>
<dbReference type="GO" id="GO:0005525">
    <property type="term" value="F:GTP binding"/>
    <property type="evidence" value="ECO:0007669"/>
    <property type="project" value="TreeGrafter"/>
</dbReference>
<dbReference type="PANTHER" id="PTHR34932">
    <property type="entry name" value="TRPL TRANSLOCATION DEFECT PROTEIN 14"/>
    <property type="match status" value="1"/>
</dbReference>
<dbReference type="AlphaFoldDB" id="A0A8S1UH43"/>
<accession>A0A8S1UH43</accession>
<dbReference type="FunFam" id="3.40.50.300:FF:002703">
    <property type="entry name" value="Predicted protein"/>
    <property type="match status" value="1"/>
</dbReference>
<keyword evidence="4" id="KW-1185">Reference proteome</keyword>
<dbReference type="PANTHER" id="PTHR34932:SF1">
    <property type="entry name" value="TRPL TRANSLOCATION DEFECT PROTEIN 14"/>
    <property type="match status" value="1"/>
</dbReference>
<evidence type="ECO:0000313" key="4">
    <source>
        <dbReference type="Proteomes" id="UP000683925"/>
    </source>
</evidence>
<dbReference type="Proteomes" id="UP000683925">
    <property type="component" value="Unassembled WGS sequence"/>
</dbReference>
<dbReference type="EMBL" id="CAJJDP010000043">
    <property type="protein sequence ID" value="CAD8163537.1"/>
    <property type="molecule type" value="Genomic_DNA"/>
</dbReference>
<feature type="transmembrane region" description="Helical" evidence="1">
    <location>
        <begin position="6"/>
        <end position="24"/>
    </location>
</feature>
<keyword evidence="1" id="KW-0472">Membrane</keyword>
<proteinExistence type="predicted"/>
<dbReference type="InterPro" id="IPR038727">
    <property type="entry name" value="NadR/Ttd14_AAA_dom"/>
</dbReference>
<evidence type="ECO:0000313" key="3">
    <source>
        <dbReference type="EMBL" id="CAD8163537.1"/>
    </source>
</evidence>